<accession>A0A3P1CXK8</accession>
<evidence type="ECO:0000313" key="2">
    <source>
        <dbReference type="Proteomes" id="UP000274271"/>
    </source>
</evidence>
<keyword evidence="2" id="KW-1185">Reference proteome</keyword>
<dbReference type="EMBL" id="RQJP01000001">
    <property type="protein sequence ID" value="RRB18162.1"/>
    <property type="molecule type" value="Genomic_DNA"/>
</dbReference>
<evidence type="ECO:0000313" key="1">
    <source>
        <dbReference type="EMBL" id="RRB18162.1"/>
    </source>
</evidence>
<protein>
    <recommendedName>
        <fullName evidence="3">Gamma-glutamylcyclotransferase</fullName>
    </recommendedName>
</protein>
<organism evidence="1 2">
    <name type="scientific">Larkinella knui</name>
    <dbReference type="NCBI Taxonomy" id="2025310"/>
    <lineage>
        <taxon>Bacteria</taxon>
        <taxon>Pseudomonadati</taxon>
        <taxon>Bacteroidota</taxon>
        <taxon>Cytophagia</taxon>
        <taxon>Cytophagales</taxon>
        <taxon>Spirosomataceae</taxon>
        <taxon>Larkinella</taxon>
    </lineage>
</organism>
<dbReference type="Gene3D" id="3.10.490.10">
    <property type="entry name" value="Gamma-glutamyl cyclotransferase-like"/>
    <property type="match status" value="1"/>
</dbReference>
<reference evidence="1 2" key="1">
    <citation type="submission" date="2018-11" db="EMBL/GenBank/DDBJ databases">
        <authorList>
            <person name="Zhou Z."/>
            <person name="Wang G."/>
        </authorList>
    </citation>
    <scope>NUCLEOTIDE SEQUENCE [LARGE SCALE GENOMIC DNA]</scope>
    <source>
        <strain evidence="1 2">KCTC42998</strain>
    </source>
</reference>
<gene>
    <name evidence="1" type="ORF">EHT87_07765</name>
</gene>
<evidence type="ECO:0008006" key="3">
    <source>
        <dbReference type="Google" id="ProtNLM"/>
    </source>
</evidence>
<dbReference type="AlphaFoldDB" id="A0A3P1CXK8"/>
<dbReference type="Proteomes" id="UP000274271">
    <property type="component" value="Unassembled WGS sequence"/>
</dbReference>
<comment type="caution">
    <text evidence="1">The sequence shown here is derived from an EMBL/GenBank/DDBJ whole genome shotgun (WGS) entry which is preliminary data.</text>
</comment>
<dbReference type="RefSeq" id="WP_124905478.1">
    <property type="nucleotide sequence ID" value="NZ_RQJP01000001.1"/>
</dbReference>
<name>A0A3P1CXK8_9BACT</name>
<sequence length="189" mass="22101">MITLKKYVFGYGSLINCSSASKALNRNLSKEDIILVNLINFQRNWSLWDEVFSLKLQKNVKGIFLNILQSQGNYMNGIIIEVSDEELKNLVIREKNYDCIDVTNNIEFTDKNLSDNFEVYSFIGKNEYIFDENILDGYIFENYIKIVDVGLINISEEFRNEFYKTTLNRNTSILEGAYSFIDYNQQKLV</sequence>
<proteinExistence type="predicted"/>
<dbReference type="OrthoDB" id="960802at2"/>